<protein>
    <submittedName>
        <fullName evidence="6">Zinc finger protein CONSTANS-LIKE 3</fullName>
    </submittedName>
</protein>
<accession>W9QPI7</accession>
<feature type="region of interest" description="Disordered" evidence="4">
    <location>
        <begin position="218"/>
        <end position="237"/>
    </location>
</feature>
<dbReference type="GO" id="GO:0009909">
    <property type="term" value="P:regulation of flower development"/>
    <property type="evidence" value="ECO:0007669"/>
    <property type="project" value="InterPro"/>
</dbReference>
<keyword evidence="2 3" id="KW-0539">Nucleus</keyword>
<feature type="compositionally biased region" description="Low complexity" evidence="4">
    <location>
        <begin position="55"/>
        <end position="74"/>
    </location>
</feature>
<evidence type="ECO:0000256" key="2">
    <source>
        <dbReference type="ARBA" id="ARBA00023242"/>
    </source>
</evidence>
<dbReference type="InterPro" id="IPR010402">
    <property type="entry name" value="CCT_domain"/>
</dbReference>
<evidence type="ECO:0000256" key="4">
    <source>
        <dbReference type="SAM" id="MobiDB-lite"/>
    </source>
</evidence>
<dbReference type="GO" id="GO:0005634">
    <property type="term" value="C:nucleus"/>
    <property type="evidence" value="ECO:0007669"/>
    <property type="project" value="UniProtKB-SubCell"/>
</dbReference>
<dbReference type="Pfam" id="PF06203">
    <property type="entry name" value="CCT"/>
    <property type="match status" value="1"/>
</dbReference>
<evidence type="ECO:0000256" key="3">
    <source>
        <dbReference type="PROSITE-ProRule" id="PRU00357"/>
    </source>
</evidence>
<comment type="subcellular location">
    <subcellularLocation>
        <location evidence="1 3">Nucleus</location>
    </subcellularLocation>
</comment>
<feature type="region of interest" description="Disordered" evidence="4">
    <location>
        <begin position="55"/>
        <end position="77"/>
    </location>
</feature>
<dbReference type="InterPro" id="IPR045281">
    <property type="entry name" value="CONSTANS-like"/>
</dbReference>
<evidence type="ECO:0000259" key="5">
    <source>
        <dbReference type="PROSITE" id="PS51017"/>
    </source>
</evidence>
<name>W9QPI7_9ROSA</name>
<dbReference type="PANTHER" id="PTHR31319:SF103">
    <property type="entry name" value="CCT MOTIF FAMILY PROTEIN"/>
    <property type="match status" value="1"/>
</dbReference>
<evidence type="ECO:0000313" key="7">
    <source>
        <dbReference type="Proteomes" id="UP000030645"/>
    </source>
</evidence>
<dbReference type="eggNOG" id="ENOG502RY4T">
    <property type="taxonomic scope" value="Eukaryota"/>
</dbReference>
<feature type="domain" description="CCT" evidence="5">
    <location>
        <begin position="257"/>
        <end position="299"/>
    </location>
</feature>
<gene>
    <name evidence="6" type="ORF">L484_024243</name>
</gene>
<dbReference type="EMBL" id="KE343612">
    <property type="protein sequence ID" value="EXB37317.1"/>
    <property type="molecule type" value="Genomic_DNA"/>
</dbReference>
<evidence type="ECO:0000256" key="1">
    <source>
        <dbReference type="ARBA" id="ARBA00004123"/>
    </source>
</evidence>
<feature type="compositionally biased region" description="Acidic residues" evidence="4">
    <location>
        <begin position="316"/>
        <end position="335"/>
    </location>
</feature>
<dbReference type="Proteomes" id="UP000030645">
    <property type="component" value="Unassembled WGS sequence"/>
</dbReference>
<evidence type="ECO:0000313" key="6">
    <source>
        <dbReference type="EMBL" id="EXB37317.1"/>
    </source>
</evidence>
<feature type="region of interest" description="Disordered" evidence="4">
    <location>
        <begin position="291"/>
        <end position="349"/>
    </location>
</feature>
<proteinExistence type="predicted"/>
<dbReference type="PROSITE" id="PS51017">
    <property type="entry name" value="CCT"/>
    <property type="match status" value="1"/>
</dbReference>
<dbReference type="GO" id="GO:0003700">
    <property type="term" value="F:DNA-binding transcription factor activity"/>
    <property type="evidence" value="ECO:0007669"/>
    <property type="project" value="TreeGrafter"/>
</dbReference>
<dbReference type="PANTHER" id="PTHR31319">
    <property type="entry name" value="ZINC FINGER PROTEIN CONSTANS-LIKE 4"/>
    <property type="match status" value="1"/>
</dbReference>
<dbReference type="AlphaFoldDB" id="W9QPI7"/>
<sequence>MSSDLFIFDGSFYHHSSSPEMLVSSEAELFFNDNEFSSPFSDSAIDILQALSDPIQQQSQSQNQNQNPLLDQPQISPPTQELQSLNLYHPNLENGIANLDAFQIKTEECHLGTFENINSFYNNNENNDYNNSYNYSISGSDHSQVVQFGPHSYSGVQNVAKFMQRSCSSSGFLFSPSVESSSTFGNQASFSSPENNNNNAILNGHMRRVCSTGDLQGQNFGTTRTTQRSFSSPLANSESSFMEEANFKVGKYSAEERKERISKYRAKRTLRNFNKTIKYACRKTLADNRPRIRGRFARNDEPGFGETPKAPSSSRDEDEDDLWLEGLHEEEEDNETAMRGQFLNSTYGPTQFQYYGF</sequence>
<organism evidence="6 7">
    <name type="scientific">Morus notabilis</name>
    <dbReference type="NCBI Taxonomy" id="981085"/>
    <lineage>
        <taxon>Eukaryota</taxon>
        <taxon>Viridiplantae</taxon>
        <taxon>Streptophyta</taxon>
        <taxon>Embryophyta</taxon>
        <taxon>Tracheophyta</taxon>
        <taxon>Spermatophyta</taxon>
        <taxon>Magnoliopsida</taxon>
        <taxon>eudicotyledons</taxon>
        <taxon>Gunneridae</taxon>
        <taxon>Pentapetalae</taxon>
        <taxon>rosids</taxon>
        <taxon>fabids</taxon>
        <taxon>Rosales</taxon>
        <taxon>Moraceae</taxon>
        <taxon>Moreae</taxon>
        <taxon>Morus</taxon>
    </lineage>
</organism>
<reference evidence="7" key="1">
    <citation type="submission" date="2013-01" db="EMBL/GenBank/DDBJ databases">
        <title>Draft Genome Sequence of a Mulberry Tree, Morus notabilis C.K. Schneid.</title>
        <authorList>
            <person name="He N."/>
            <person name="Zhao S."/>
        </authorList>
    </citation>
    <scope>NUCLEOTIDE SEQUENCE</scope>
</reference>
<keyword evidence="7" id="KW-1185">Reference proteome</keyword>